<dbReference type="EMBL" id="AGNL01050358">
    <property type="protein sequence ID" value="EJK43973.1"/>
    <property type="molecule type" value="Genomic_DNA"/>
</dbReference>
<evidence type="ECO:0000313" key="1">
    <source>
        <dbReference type="EMBL" id="EJK43973.1"/>
    </source>
</evidence>
<keyword evidence="2" id="KW-1185">Reference proteome</keyword>
<comment type="caution">
    <text evidence="1">The sequence shown here is derived from an EMBL/GenBank/DDBJ whole genome shotgun (WGS) entry which is preliminary data.</text>
</comment>
<proteinExistence type="predicted"/>
<gene>
    <name evidence="1" type="ORF">THAOC_37533</name>
</gene>
<dbReference type="AlphaFoldDB" id="K0QYB1"/>
<evidence type="ECO:0000313" key="2">
    <source>
        <dbReference type="Proteomes" id="UP000266841"/>
    </source>
</evidence>
<sequence length="112" mass="12288">MGCGYGPSHPYLGGTARTQGMLQYLVKVGLALTGMSYTESGAGDRRAEALNFPSWATTVHTMPTSRPKLLREQDDMEEFHLRRREADGPNPRIPAVGAMVFGSFVHHRAAEI</sequence>
<name>K0QYB1_THAOC</name>
<dbReference type="Proteomes" id="UP000266841">
    <property type="component" value="Unassembled WGS sequence"/>
</dbReference>
<protein>
    <submittedName>
        <fullName evidence="1">Uncharacterized protein</fullName>
    </submittedName>
</protein>
<organism evidence="1 2">
    <name type="scientific">Thalassiosira oceanica</name>
    <name type="common">Marine diatom</name>
    <dbReference type="NCBI Taxonomy" id="159749"/>
    <lineage>
        <taxon>Eukaryota</taxon>
        <taxon>Sar</taxon>
        <taxon>Stramenopiles</taxon>
        <taxon>Ochrophyta</taxon>
        <taxon>Bacillariophyta</taxon>
        <taxon>Coscinodiscophyceae</taxon>
        <taxon>Thalassiosirophycidae</taxon>
        <taxon>Thalassiosirales</taxon>
        <taxon>Thalassiosiraceae</taxon>
        <taxon>Thalassiosira</taxon>
    </lineage>
</organism>
<accession>K0QYB1</accession>
<reference evidence="1 2" key="1">
    <citation type="journal article" date="2012" name="Genome Biol.">
        <title>Genome and low-iron response of an oceanic diatom adapted to chronic iron limitation.</title>
        <authorList>
            <person name="Lommer M."/>
            <person name="Specht M."/>
            <person name="Roy A.S."/>
            <person name="Kraemer L."/>
            <person name="Andreson R."/>
            <person name="Gutowska M.A."/>
            <person name="Wolf J."/>
            <person name="Bergner S.V."/>
            <person name="Schilhabel M.B."/>
            <person name="Klostermeier U.C."/>
            <person name="Beiko R.G."/>
            <person name="Rosenstiel P."/>
            <person name="Hippler M."/>
            <person name="Laroche J."/>
        </authorList>
    </citation>
    <scope>NUCLEOTIDE SEQUENCE [LARGE SCALE GENOMIC DNA]</scope>
    <source>
        <strain evidence="1 2">CCMP1005</strain>
    </source>
</reference>